<dbReference type="Proteomes" id="UP001280581">
    <property type="component" value="Unassembled WGS sequence"/>
</dbReference>
<gene>
    <name evidence="7" type="ORF">GRF29_103g316672</name>
</gene>
<feature type="domain" description="PNPLA" evidence="6">
    <location>
        <begin position="34"/>
        <end position="308"/>
    </location>
</feature>
<dbReference type="PROSITE" id="PS51635">
    <property type="entry name" value="PNPLA"/>
    <property type="match status" value="1"/>
</dbReference>
<dbReference type="InterPro" id="IPR002641">
    <property type="entry name" value="PNPLA_dom"/>
</dbReference>
<keyword evidence="3 4" id="KW-0443">Lipid metabolism</keyword>
<dbReference type="AlphaFoldDB" id="A0AAN6RF82"/>
<dbReference type="InterPro" id="IPR016035">
    <property type="entry name" value="Acyl_Trfase/lysoPLipase"/>
</dbReference>
<dbReference type="GO" id="GO:0016020">
    <property type="term" value="C:membrane"/>
    <property type="evidence" value="ECO:0007669"/>
    <property type="project" value="TreeGrafter"/>
</dbReference>
<feature type="active site" description="Nucleophile" evidence="4">
    <location>
        <position position="117"/>
    </location>
</feature>
<organism evidence="7 8">
    <name type="scientific">Pseudopithomyces chartarum</name>
    <dbReference type="NCBI Taxonomy" id="1892770"/>
    <lineage>
        <taxon>Eukaryota</taxon>
        <taxon>Fungi</taxon>
        <taxon>Dikarya</taxon>
        <taxon>Ascomycota</taxon>
        <taxon>Pezizomycotina</taxon>
        <taxon>Dothideomycetes</taxon>
        <taxon>Pleosporomycetidae</taxon>
        <taxon>Pleosporales</taxon>
        <taxon>Massarineae</taxon>
        <taxon>Didymosphaeriaceae</taxon>
        <taxon>Pseudopithomyces</taxon>
    </lineage>
</organism>
<dbReference type="GO" id="GO:0046486">
    <property type="term" value="P:glycerolipid metabolic process"/>
    <property type="evidence" value="ECO:0007669"/>
    <property type="project" value="UniProtKB-ARBA"/>
</dbReference>
<reference evidence="7 8" key="1">
    <citation type="submission" date="2021-02" db="EMBL/GenBank/DDBJ databases">
        <title>Genome assembly of Pseudopithomyces chartarum.</title>
        <authorList>
            <person name="Jauregui R."/>
            <person name="Singh J."/>
            <person name="Voisey C."/>
        </authorList>
    </citation>
    <scope>NUCLEOTIDE SEQUENCE [LARGE SCALE GENOMIC DNA]</scope>
    <source>
        <strain evidence="7 8">AGR01</strain>
    </source>
</reference>
<dbReference type="Pfam" id="PF01734">
    <property type="entry name" value="Patatin"/>
    <property type="match status" value="1"/>
</dbReference>
<feature type="short sequence motif" description="GXGXXG" evidence="4">
    <location>
        <begin position="38"/>
        <end position="43"/>
    </location>
</feature>
<dbReference type="PANTHER" id="PTHR24185:SF1">
    <property type="entry name" value="CALCIUM-INDEPENDENT PHOSPHOLIPASE A2-GAMMA"/>
    <property type="match status" value="1"/>
</dbReference>
<dbReference type="GO" id="GO:0016042">
    <property type="term" value="P:lipid catabolic process"/>
    <property type="evidence" value="ECO:0007669"/>
    <property type="project" value="UniProtKB-UniRule"/>
</dbReference>
<sequence length="505" mass="57632">MSGSAAQSFYAPPPKPLKRTDTSAGKEWHQRNVLSLDGGGIRGYWTLLVLERLMESIGEQERLAENRGPQADLHSFLPCPYPENVTQCNVAETGRPHDKDVYRFLPCHYFDLICGTSTGSLIAMMLSRFRMTVKDCLDEYERMSEGIFGRPRLLSQRNTLVLPWTKYSASAMEKAFKDVTARRCSQAERLALDSQYHENPKFETTDGTCSMFATTYSRSIGGKATERSLYLLRSYEHENSASRSLADTLPIKNFGPPEPMQIWQVARAATAAPFYFKEIVFSPNGPNSKIHYSDGGFGSTNNPTHIAINELNLLHGAGKLGVIVSIGTAKADNQGGGRSAFAHTTTAYQIATNPNLVHDFVRKQNQSYEHYWRLNDEGGLKIGLDHWKPSYLTRKPGHRTIRIMRERFAIWLRENRDVDRQFDACAAELVQRRRARAQHEHLWECFATGVSKFKCKNLECRREDVKYYSHRGGFEEHWRRVHSDEENAADFKEPLVTRWDYQGRS</sequence>
<evidence type="ECO:0000256" key="1">
    <source>
        <dbReference type="ARBA" id="ARBA00022801"/>
    </source>
</evidence>
<keyword evidence="2 4" id="KW-0442">Lipid degradation</keyword>
<evidence type="ECO:0000256" key="4">
    <source>
        <dbReference type="PROSITE-ProRule" id="PRU01161"/>
    </source>
</evidence>
<comment type="caution">
    <text evidence="7">The sequence shown here is derived from an EMBL/GenBank/DDBJ whole genome shotgun (WGS) entry which is preliminary data.</text>
</comment>
<evidence type="ECO:0000313" key="8">
    <source>
        <dbReference type="Proteomes" id="UP001280581"/>
    </source>
</evidence>
<dbReference type="GO" id="GO:0019369">
    <property type="term" value="P:arachidonate metabolic process"/>
    <property type="evidence" value="ECO:0007669"/>
    <property type="project" value="TreeGrafter"/>
</dbReference>
<name>A0AAN6RF82_9PLEO</name>
<evidence type="ECO:0000256" key="5">
    <source>
        <dbReference type="SAM" id="MobiDB-lite"/>
    </source>
</evidence>
<evidence type="ECO:0000313" key="7">
    <source>
        <dbReference type="EMBL" id="KAK3207246.1"/>
    </source>
</evidence>
<dbReference type="SUPFAM" id="SSF52151">
    <property type="entry name" value="FabD/lysophospholipase-like"/>
    <property type="match status" value="1"/>
</dbReference>
<accession>A0AAN6RF82</accession>
<dbReference type="PANTHER" id="PTHR24185">
    <property type="entry name" value="CALCIUM-INDEPENDENT PHOSPHOLIPASE A2-GAMMA"/>
    <property type="match status" value="1"/>
</dbReference>
<keyword evidence="1 4" id="KW-0378">Hydrolase</keyword>
<evidence type="ECO:0000256" key="3">
    <source>
        <dbReference type="ARBA" id="ARBA00023098"/>
    </source>
</evidence>
<dbReference type="GO" id="GO:0047499">
    <property type="term" value="F:calcium-independent phospholipase A2 activity"/>
    <property type="evidence" value="ECO:0007669"/>
    <property type="project" value="TreeGrafter"/>
</dbReference>
<feature type="short sequence motif" description="GXSXG" evidence="4">
    <location>
        <begin position="115"/>
        <end position="119"/>
    </location>
</feature>
<dbReference type="EMBL" id="WVTA01000009">
    <property type="protein sequence ID" value="KAK3207246.1"/>
    <property type="molecule type" value="Genomic_DNA"/>
</dbReference>
<evidence type="ECO:0000259" key="6">
    <source>
        <dbReference type="PROSITE" id="PS51635"/>
    </source>
</evidence>
<evidence type="ECO:0000256" key="2">
    <source>
        <dbReference type="ARBA" id="ARBA00022963"/>
    </source>
</evidence>
<feature type="active site" description="Proton acceptor" evidence="4">
    <location>
        <position position="294"/>
    </location>
</feature>
<feature type="region of interest" description="Disordered" evidence="5">
    <location>
        <begin position="1"/>
        <end position="24"/>
    </location>
</feature>
<proteinExistence type="predicted"/>
<keyword evidence="8" id="KW-1185">Reference proteome</keyword>
<feature type="short sequence motif" description="DGA/G" evidence="4">
    <location>
        <begin position="294"/>
        <end position="296"/>
    </location>
</feature>
<dbReference type="Gene3D" id="3.40.1090.10">
    <property type="entry name" value="Cytosolic phospholipase A2 catalytic domain"/>
    <property type="match status" value="1"/>
</dbReference>
<protein>
    <recommendedName>
        <fullName evidence="6">PNPLA domain-containing protein</fullName>
    </recommendedName>
</protein>